<sequence length="201" mass="23660">MAFTYFFRDMQTLDMIRQHVVPVLRTRRFIHIWDAGCAMGPEPYSIAIILRENMGHMMFRNVRIHATDIDGSNLFENIIKQGSYPEEQVKRIPKDILNRYFKPDYAGNFIISEEIRRALVFKKHNLLSLEPVREDFGLIVCKNVLLHFKEAERIDVIKMFHSSLTSDGFFVTEQTQKLPEPVSHLFQRVQSNVQLFKKTNN</sequence>
<dbReference type="AlphaFoldDB" id="A0A1V1PH58"/>
<accession>A0A1V1PH58</accession>
<dbReference type="SMART" id="SM00138">
    <property type="entry name" value="MeTrc"/>
    <property type="match status" value="1"/>
</dbReference>
<comment type="caution">
    <text evidence="2">The sequence shown here is derived from an EMBL/GenBank/DDBJ whole genome shotgun (WGS) entry which is preliminary data.</text>
</comment>
<dbReference type="PANTHER" id="PTHR24422">
    <property type="entry name" value="CHEMOTAXIS PROTEIN METHYLTRANSFERASE"/>
    <property type="match status" value="1"/>
</dbReference>
<organism evidence="2 3">
    <name type="scientific">Candidatus Magnetoglobus multicellularis str. Araruama</name>
    <dbReference type="NCBI Taxonomy" id="890399"/>
    <lineage>
        <taxon>Bacteria</taxon>
        <taxon>Pseudomonadati</taxon>
        <taxon>Thermodesulfobacteriota</taxon>
        <taxon>Desulfobacteria</taxon>
        <taxon>Desulfobacterales</taxon>
        <taxon>Desulfobacteraceae</taxon>
        <taxon>Candidatus Magnetoglobus</taxon>
    </lineage>
</organism>
<evidence type="ECO:0000313" key="2">
    <source>
        <dbReference type="EMBL" id="ETR74104.1"/>
    </source>
</evidence>
<dbReference type="InterPro" id="IPR050903">
    <property type="entry name" value="Bact_Chemotaxis_MeTrfase"/>
</dbReference>
<evidence type="ECO:0000313" key="3">
    <source>
        <dbReference type="Proteomes" id="UP000189670"/>
    </source>
</evidence>
<name>A0A1V1PH58_9BACT</name>
<feature type="domain" description="CheR-type methyltransferase" evidence="1">
    <location>
        <begin position="1"/>
        <end position="199"/>
    </location>
</feature>
<evidence type="ECO:0000259" key="1">
    <source>
        <dbReference type="PROSITE" id="PS50123"/>
    </source>
</evidence>
<keyword evidence="2" id="KW-0808">Transferase</keyword>
<dbReference type="Gene3D" id="3.40.50.150">
    <property type="entry name" value="Vaccinia Virus protein VP39"/>
    <property type="match status" value="1"/>
</dbReference>
<dbReference type="EMBL" id="ATBP01000021">
    <property type="protein sequence ID" value="ETR74104.1"/>
    <property type="molecule type" value="Genomic_DNA"/>
</dbReference>
<dbReference type="Proteomes" id="UP000189670">
    <property type="component" value="Unassembled WGS sequence"/>
</dbReference>
<reference evidence="3" key="1">
    <citation type="submission" date="2012-11" db="EMBL/GenBank/DDBJ databases">
        <authorList>
            <person name="Lucero-Rivera Y.E."/>
            <person name="Tovar-Ramirez D."/>
        </authorList>
    </citation>
    <scope>NUCLEOTIDE SEQUENCE [LARGE SCALE GENOMIC DNA]</scope>
    <source>
        <strain evidence="3">Araruama</strain>
    </source>
</reference>
<dbReference type="InterPro" id="IPR022642">
    <property type="entry name" value="CheR_C"/>
</dbReference>
<proteinExistence type="predicted"/>
<dbReference type="PANTHER" id="PTHR24422:SF10">
    <property type="entry name" value="CHEMOTAXIS PROTEIN METHYLTRANSFERASE 2"/>
    <property type="match status" value="1"/>
</dbReference>
<gene>
    <name evidence="2" type="ORF">OMM_00461</name>
</gene>
<keyword evidence="2" id="KW-0489">Methyltransferase</keyword>
<dbReference type="Pfam" id="PF01739">
    <property type="entry name" value="CheR"/>
    <property type="match status" value="1"/>
</dbReference>
<dbReference type="InterPro" id="IPR000780">
    <property type="entry name" value="CheR_MeTrfase"/>
</dbReference>
<protein>
    <submittedName>
        <fullName evidence="2">MCP methyltransferase, CheR-type</fullName>
    </submittedName>
</protein>
<dbReference type="PROSITE" id="PS50123">
    <property type="entry name" value="CHER"/>
    <property type="match status" value="1"/>
</dbReference>
<dbReference type="PRINTS" id="PR00996">
    <property type="entry name" value="CHERMTFRASE"/>
</dbReference>
<dbReference type="InterPro" id="IPR029063">
    <property type="entry name" value="SAM-dependent_MTases_sf"/>
</dbReference>
<dbReference type="GO" id="GO:0032259">
    <property type="term" value="P:methylation"/>
    <property type="evidence" value="ECO:0007669"/>
    <property type="project" value="UniProtKB-KW"/>
</dbReference>
<dbReference type="SUPFAM" id="SSF53335">
    <property type="entry name" value="S-adenosyl-L-methionine-dependent methyltransferases"/>
    <property type="match status" value="1"/>
</dbReference>
<dbReference type="GO" id="GO:0008757">
    <property type="term" value="F:S-adenosylmethionine-dependent methyltransferase activity"/>
    <property type="evidence" value="ECO:0007669"/>
    <property type="project" value="InterPro"/>
</dbReference>